<reference evidence="2 3" key="1">
    <citation type="submission" date="2016-02" db="EMBL/GenBank/DDBJ databases">
        <title>Genome analysis of coral dinoflagellate symbionts highlights evolutionary adaptations to a symbiotic lifestyle.</title>
        <authorList>
            <person name="Aranda M."/>
            <person name="Li Y."/>
            <person name="Liew Y.J."/>
            <person name="Baumgarten S."/>
            <person name="Simakov O."/>
            <person name="Wilson M."/>
            <person name="Piel J."/>
            <person name="Ashoor H."/>
            <person name="Bougouffa S."/>
            <person name="Bajic V.B."/>
            <person name="Ryu T."/>
            <person name="Ravasi T."/>
            <person name="Bayer T."/>
            <person name="Micklem G."/>
            <person name="Kim H."/>
            <person name="Bhak J."/>
            <person name="Lajeunesse T.C."/>
            <person name="Voolstra C.R."/>
        </authorList>
    </citation>
    <scope>NUCLEOTIDE SEQUENCE [LARGE SCALE GENOMIC DNA]</scope>
    <source>
        <strain evidence="2 3">CCMP2467</strain>
    </source>
</reference>
<dbReference type="Proteomes" id="UP000186817">
    <property type="component" value="Unassembled WGS sequence"/>
</dbReference>
<evidence type="ECO:0000313" key="2">
    <source>
        <dbReference type="EMBL" id="OLP81333.1"/>
    </source>
</evidence>
<dbReference type="OrthoDB" id="419971at2759"/>
<organism evidence="2 3">
    <name type="scientific">Symbiodinium microadriaticum</name>
    <name type="common">Dinoflagellate</name>
    <name type="synonym">Zooxanthella microadriatica</name>
    <dbReference type="NCBI Taxonomy" id="2951"/>
    <lineage>
        <taxon>Eukaryota</taxon>
        <taxon>Sar</taxon>
        <taxon>Alveolata</taxon>
        <taxon>Dinophyceae</taxon>
        <taxon>Suessiales</taxon>
        <taxon>Symbiodiniaceae</taxon>
        <taxon>Symbiodinium</taxon>
    </lineage>
</organism>
<feature type="compositionally biased region" description="Basic and acidic residues" evidence="1">
    <location>
        <begin position="637"/>
        <end position="650"/>
    </location>
</feature>
<evidence type="ECO:0000256" key="1">
    <source>
        <dbReference type="SAM" id="MobiDB-lite"/>
    </source>
</evidence>
<evidence type="ECO:0000313" key="3">
    <source>
        <dbReference type="Proteomes" id="UP000186817"/>
    </source>
</evidence>
<dbReference type="EMBL" id="LSRX01001290">
    <property type="protein sequence ID" value="OLP81333.1"/>
    <property type="molecule type" value="Genomic_DNA"/>
</dbReference>
<gene>
    <name evidence="2" type="ORF">AK812_SmicGene38142</name>
</gene>
<name>A0A1Q9CEF9_SYMMI</name>
<dbReference type="AlphaFoldDB" id="A0A1Q9CEF9"/>
<feature type="compositionally biased region" description="Polar residues" evidence="1">
    <location>
        <begin position="617"/>
        <end position="627"/>
    </location>
</feature>
<comment type="caution">
    <text evidence="2">The sequence shown here is derived from an EMBL/GenBank/DDBJ whole genome shotgun (WGS) entry which is preliminary data.</text>
</comment>
<proteinExistence type="predicted"/>
<protein>
    <submittedName>
        <fullName evidence="2">Uncharacterized protein</fullName>
    </submittedName>
</protein>
<sequence length="779" mass="84280">MLPGGTGPVIAAIVTRPTSLAELRRHAGAYGTRAAKVYVGTDEVPLEDYESIVLASGSRVAFMSSDRCPYVANDLQYRLQFPAIWEAPAVFPRQSRTRASILLLHSSGRYLFATRPNDVTPDVAAARFVGVERDSVDLIAPDGNALENFPYKGSDVRGVIALVERTDADKYVVFLDLRLLAEGIKFVVLPHPHLLDSDLPKLFTRKPPPPWALQVEGGDDGPDSSDPDSDSDEEDGHGDGASDATTRSRSRRFAGDFGEPWPYLPPADDDAPSPGLSAWGDSDSEEEAVTKQIPFFVLVPEYTPEQLAVTVTFPTTTADLLPLLQQARSLEQVERFPYVVAALPQTLHGTGVCVALPHWNSDAPIVCLDLVALDGRLFAALAPMYADRATLCDIADIPAAADVLVFVGISDVPLVGEAIAHIVPGLTVRFVQIEARRPQTPALPMLLLDHRAWSSAHTWVPPSAQGTYCLVSGHKYRRFFAEAEPFRYRQRLAQAVGAIDGRVHIAPAMPRAGDIEIDGTPCHTALAVAAHDPSLTAPQLVLVDCRALLEGWMCWPAYNHLLLLSDLMHDLRFSVPWGYDVAVSGAAQQGAHLLVHAGQVLVVEFVRRFAPAGAQAHIQSPSGTSGDSEQDGFVPSLDREDGVGNVHTRDAVAGTSDDDRTVDLRQTAVLQVLVAVPAYLSELYEVIPVFPQPDSRLDFASLLAIADLTADAQVKLFVRDTPWPVEQGVIIDVADGDLFTFVQLADPAPDRMALHDLLAAAADWGISTYLQALMRTMSG</sequence>
<accession>A0A1Q9CEF9</accession>
<feature type="region of interest" description="Disordered" evidence="1">
    <location>
        <begin position="616"/>
        <end position="654"/>
    </location>
</feature>
<feature type="compositionally biased region" description="Acidic residues" evidence="1">
    <location>
        <begin position="217"/>
        <end position="236"/>
    </location>
</feature>
<feature type="region of interest" description="Disordered" evidence="1">
    <location>
        <begin position="206"/>
        <end position="284"/>
    </location>
</feature>
<keyword evidence="3" id="KW-1185">Reference proteome</keyword>